<protein>
    <submittedName>
        <fullName evidence="1">Uncharacterized protein</fullName>
    </submittedName>
</protein>
<organism evidence="1">
    <name type="scientific">mine drainage metagenome</name>
    <dbReference type="NCBI Taxonomy" id="410659"/>
    <lineage>
        <taxon>unclassified sequences</taxon>
        <taxon>metagenomes</taxon>
        <taxon>ecological metagenomes</taxon>
    </lineage>
</organism>
<dbReference type="EMBL" id="CABM01000058">
    <property type="protein sequence ID" value="CBH98614.1"/>
    <property type="molecule type" value="Genomic_DNA"/>
</dbReference>
<sequence>MRTVAINGLMRLGALGFFDGAT</sequence>
<evidence type="ECO:0000313" key="1">
    <source>
        <dbReference type="EMBL" id="CBH98614.1"/>
    </source>
</evidence>
<comment type="caution">
    <text evidence="1">The sequence shown here is derived from an EMBL/GenBank/DDBJ whole genome shotgun (WGS) entry which is preliminary data.</text>
</comment>
<name>E6PUK7_9ZZZZ</name>
<dbReference type="AlphaFoldDB" id="E6PUK7"/>
<reference evidence="1" key="1">
    <citation type="submission" date="2009-10" db="EMBL/GenBank/DDBJ databases">
        <title>Diversity of trophic interactions inside an arsenic-rich microbial ecosystem.</title>
        <authorList>
            <person name="Bertin P.N."/>
            <person name="Heinrich-Salmeron A."/>
            <person name="Pelletier E."/>
            <person name="Goulhen-Chollet F."/>
            <person name="Arsene-Ploetze F."/>
            <person name="Gallien S."/>
            <person name="Calteau A."/>
            <person name="Vallenet D."/>
            <person name="Casiot C."/>
            <person name="Chane-Woon-Ming B."/>
            <person name="Giloteaux L."/>
            <person name="Barakat M."/>
            <person name="Bonnefoy V."/>
            <person name="Bruneel O."/>
            <person name="Chandler M."/>
            <person name="Cleiss J."/>
            <person name="Duran R."/>
            <person name="Elbaz-Poulichet F."/>
            <person name="Fonknechten N."/>
            <person name="Lauga B."/>
            <person name="Mornico D."/>
            <person name="Ortet P."/>
            <person name="Schaeffer C."/>
            <person name="Siguier P."/>
            <person name="Alexander Thil Smith A."/>
            <person name="Van Dorsselaer A."/>
            <person name="Weissenbach J."/>
            <person name="Medigue C."/>
            <person name="Le Paslier D."/>
        </authorList>
    </citation>
    <scope>NUCLEOTIDE SEQUENCE</scope>
</reference>
<accession>E6PUK7</accession>
<gene>
    <name evidence="1" type="ORF">CARN2_4096</name>
</gene>
<proteinExistence type="predicted"/>